<reference evidence="2" key="1">
    <citation type="journal article" date="2019" name="Int. J. Syst. Evol. Microbiol.">
        <title>The Global Catalogue of Microorganisms (GCM) 10K type strain sequencing project: providing services to taxonomists for standard genome sequencing and annotation.</title>
        <authorList>
            <consortium name="The Broad Institute Genomics Platform"/>
            <consortium name="The Broad Institute Genome Sequencing Center for Infectious Disease"/>
            <person name="Wu L."/>
            <person name="Ma J."/>
        </authorList>
    </citation>
    <scope>NUCLEOTIDE SEQUENCE [LARGE SCALE GENOMIC DNA]</scope>
    <source>
        <strain evidence="2">CCM 8749</strain>
    </source>
</reference>
<dbReference type="SUPFAM" id="SSF51735">
    <property type="entry name" value="NAD(P)-binding Rossmann-fold domains"/>
    <property type="match status" value="1"/>
</dbReference>
<organism evidence="1 2">
    <name type="scientific">Marinicrinis lubricantis</name>
    <dbReference type="NCBI Taxonomy" id="2086470"/>
    <lineage>
        <taxon>Bacteria</taxon>
        <taxon>Bacillati</taxon>
        <taxon>Bacillota</taxon>
        <taxon>Bacilli</taxon>
        <taxon>Bacillales</taxon>
        <taxon>Paenibacillaceae</taxon>
    </lineage>
</organism>
<sequence length="280" mass="31316">MKKIGFIDYFLDEWHANQYPEWIRKASGGQMAVSYAYGLKDADRGLSNRAWCEQQGVALLDSIEAVVEQSDLLVVLSPDHPEQHEALAQLPLQSGKPTYIDKTFAPDRKTAERLFERAERCATPLYSSSALRYAAEYAELKREGIETIASWGPGSYENYSIHQIEPIIALMGSDAARVMYTGTSRSPALLIGFADGRQASIHHFGWECPFQIAVKYESGSSVVVKPESDYFQLFIQDLIAFFETGKPSVPPSDTVAIITLIEYGLKAMETPYTWIELPKS</sequence>
<gene>
    <name evidence="1" type="ORF">ACFPXP_15530</name>
</gene>
<evidence type="ECO:0008006" key="3">
    <source>
        <dbReference type="Google" id="ProtNLM"/>
    </source>
</evidence>
<protein>
    <recommendedName>
        <fullName evidence="3">Gfo/Idh/MocA-like oxidoreductase N-terminal domain-containing protein</fullName>
    </recommendedName>
</protein>
<name>A0ABW1IRX1_9BACL</name>
<dbReference type="EMBL" id="JBHSQV010000171">
    <property type="protein sequence ID" value="MFC5987816.1"/>
    <property type="molecule type" value="Genomic_DNA"/>
</dbReference>
<accession>A0ABW1IRX1</accession>
<evidence type="ECO:0000313" key="1">
    <source>
        <dbReference type="EMBL" id="MFC5987816.1"/>
    </source>
</evidence>
<dbReference type="Proteomes" id="UP001596250">
    <property type="component" value="Unassembled WGS sequence"/>
</dbReference>
<comment type="caution">
    <text evidence="1">The sequence shown here is derived from an EMBL/GenBank/DDBJ whole genome shotgun (WGS) entry which is preliminary data.</text>
</comment>
<dbReference type="InterPro" id="IPR036291">
    <property type="entry name" value="NAD(P)-bd_dom_sf"/>
</dbReference>
<dbReference type="RefSeq" id="WP_379895236.1">
    <property type="nucleotide sequence ID" value="NZ_CBCSCT010000030.1"/>
</dbReference>
<keyword evidence="2" id="KW-1185">Reference proteome</keyword>
<proteinExistence type="predicted"/>
<evidence type="ECO:0000313" key="2">
    <source>
        <dbReference type="Proteomes" id="UP001596250"/>
    </source>
</evidence>
<dbReference type="Gene3D" id="3.40.50.720">
    <property type="entry name" value="NAD(P)-binding Rossmann-like Domain"/>
    <property type="match status" value="1"/>
</dbReference>